<dbReference type="GeneID" id="43592594"/>
<dbReference type="PANTHER" id="PTHR13271">
    <property type="entry name" value="UNCHARACTERIZED PUTATIVE METHYLTRANSFERASE"/>
    <property type="match status" value="1"/>
</dbReference>
<dbReference type="GO" id="GO:0005634">
    <property type="term" value="C:nucleus"/>
    <property type="evidence" value="ECO:0007669"/>
    <property type="project" value="TreeGrafter"/>
</dbReference>
<name>A0AAJ8LML0_9TREE</name>
<reference evidence="1" key="2">
    <citation type="submission" date="2024-01" db="EMBL/GenBank/DDBJ databases">
        <title>Comparative genomics of Cryptococcus and Kwoniella reveals pathogenesis evolution and contrasting modes of karyotype evolution via chromosome fusion or intercentromeric recombination.</title>
        <authorList>
            <person name="Coelho M.A."/>
            <person name="David-Palma M."/>
            <person name="Shea T."/>
            <person name="Bowers K."/>
            <person name="McGinley-Smith S."/>
            <person name="Mohammad A.W."/>
            <person name="Gnirke A."/>
            <person name="Yurkov A.M."/>
            <person name="Nowrousian M."/>
            <person name="Sun S."/>
            <person name="Cuomo C.A."/>
            <person name="Heitman J."/>
        </authorList>
    </citation>
    <scope>NUCLEOTIDE SEQUENCE</scope>
    <source>
        <strain evidence="1">CBS 12478</strain>
    </source>
</reference>
<dbReference type="InterPro" id="IPR050600">
    <property type="entry name" value="SETD3_SETD6_MTase"/>
</dbReference>
<gene>
    <name evidence="1" type="ORF">CI109_104453</name>
</gene>
<evidence type="ECO:0000313" key="1">
    <source>
        <dbReference type="EMBL" id="WWD19980.1"/>
    </source>
</evidence>
<dbReference type="SUPFAM" id="SSF82199">
    <property type="entry name" value="SET domain"/>
    <property type="match status" value="1"/>
</dbReference>
<dbReference type="Gene3D" id="3.90.1410.10">
    <property type="entry name" value="set domain protein methyltransferase, domain 1"/>
    <property type="match status" value="1"/>
</dbReference>
<dbReference type="PANTHER" id="PTHR13271:SF34">
    <property type="entry name" value="N-LYSINE METHYLTRANSFERASE SETD6"/>
    <property type="match status" value="1"/>
</dbReference>
<dbReference type="InterPro" id="IPR046341">
    <property type="entry name" value="SET_dom_sf"/>
</dbReference>
<evidence type="ECO:0008006" key="3">
    <source>
        <dbReference type="Google" id="ProtNLM"/>
    </source>
</evidence>
<accession>A0AAJ8LML0</accession>
<evidence type="ECO:0000313" key="2">
    <source>
        <dbReference type="Proteomes" id="UP000322225"/>
    </source>
</evidence>
<keyword evidence="2" id="KW-1185">Reference proteome</keyword>
<dbReference type="KEGG" id="ksn:43592594"/>
<dbReference type="Proteomes" id="UP000322225">
    <property type="component" value="Chromosome 8"/>
</dbReference>
<organism evidence="1 2">
    <name type="scientific">Kwoniella shandongensis</name>
    <dbReference type="NCBI Taxonomy" id="1734106"/>
    <lineage>
        <taxon>Eukaryota</taxon>
        <taxon>Fungi</taxon>
        <taxon>Dikarya</taxon>
        <taxon>Basidiomycota</taxon>
        <taxon>Agaricomycotina</taxon>
        <taxon>Tremellomycetes</taxon>
        <taxon>Tremellales</taxon>
        <taxon>Cryptococcaceae</taxon>
        <taxon>Kwoniella</taxon>
    </lineage>
</organism>
<dbReference type="RefSeq" id="XP_031857283.2">
    <property type="nucleotide sequence ID" value="XM_032008422.2"/>
</dbReference>
<dbReference type="AlphaFoldDB" id="A0AAJ8LML0"/>
<dbReference type="CDD" id="cd10527">
    <property type="entry name" value="SET_LSMT"/>
    <property type="match status" value="1"/>
</dbReference>
<dbReference type="GO" id="GO:0016279">
    <property type="term" value="F:protein-lysine N-methyltransferase activity"/>
    <property type="evidence" value="ECO:0007669"/>
    <property type="project" value="TreeGrafter"/>
</dbReference>
<dbReference type="EMBL" id="CP144058">
    <property type="protein sequence ID" value="WWD19980.1"/>
    <property type="molecule type" value="Genomic_DNA"/>
</dbReference>
<proteinExistence type="predicted"/>
<sequence length="500" mass="55566">MSTSYTPLHESPPPSLDSLHDWANTHGVVRHASLRPVKMLDSTGWRMTADQDVRVGTAVCTVPKHAIFSYRTASFSQLVPLDLEQSTSSDVILHLAACLLHELRLGVQSDWYGYLQILPRETVMVPTFWGDSRLGGEDGGRALEWLKGTEAERELNRKEGEGLSLGNMERFYTDISPHFPSTTNHPSRSPFLSYVYAISLIMTRAVVVDAYHGIAIVPFCDLLNHSSIAHTSFCCDAFVCPTCGSLTHCEHDTPAIERLAHLPRNFVETMEEKSNVVDMRVERAINAGEEVFMSYDENVGDGKLLVEWGFVERKGGGDGLVWSPRELLDGTTARAYMMLINSDHIDNASQYTQNAATHHHLIAQPNPEQNPLLNVNPKGEASIYLITAAYLQLQSEADDLRDVDEMGEEIVTIVEEVVQKSVEDESTLGPLAKALTSRIVNLIDRRLARMYEAETTLGELVNLHANLPLTATLERMAMALAIDERCVLEGALTRWRALLG</sequence>
<reference evidence="1" key="1">
    <citation type="submission" date="2017-08" db="EMBL/GenBank/DDBJ databases">
        <authorList>
            <person name="Cuomo C."/>
            <person name="Billmyre B."/>
            <person name="Heitman J."/>
        </authorList>
    </citation>
    <scope>NUCLEOTIDE SEQUENCE</scope>
    <source>
        <strain evidence="1">CBS 12478</strain>
    </source>
</reference>
<protein>
    <recommendedName>
        <fullName evidence="3">SET domain-containing protein</fullName>
    </recommendedName>
</protein>